<name>A0A7S2T076_9CHLO</name>
<accession>A0A7S2T076</accession>
<feature type="transmembrane region" description="Helical" evidence="1">
    <location>
        <begin position="44"/>
        <end position="63"/>
    </location>
</feature>
<feature type="transmembrane region" description="Helical" evidence="1">
    <location>
        <begin position="83"/>
        <end position="103"/>
    </location>
</feature>
<reference evidence="2" key="1">
    <citation type="submission" date="2021-01" db="EMBL/GenBank/DDBJ databases">
        <authorList>
            <person name="Corre E."/>
            <person name="Pelletier E."/>
            <person name="Niang G."/>
            <person name="Scheremetjew M."/>
            <person name="Finn R."/>
            <person name="Kale V."/>
            <person name="Holt S."/>
            <person name="Cochrane G."/>
            <person name="Meng A."/>
            <person name="Brown T."/>
            <person name="Cohen L."/>
        </authorList>
    </citation>
    <scope>NUCLEOTIDE SEQUENCE</scope>
    <source>
        <strain evidence="2">CCMP1205</strain>
    </source>
</reference>
<evidence type="ECO:0000313" key="2">
    <source>
        <dbReference type="EMBL" id="CAD9714764.1"/>
    </source>
</evidence>
<keyword evidence="1" id="KW-1133">Transmembrane helix</keyword>
<sequence>MEVVMVQICVGLLKKIMVLMLVLKLQEANLKQLRRDILKSLMQICMFLLLLLLLNIWVVQKLISSLEEVIHLITNFVLLMEDFLMHPKVVTIFVQFSIVWDLMMKKL</sequence>
<dbReference type="EMBL" id="HBHL01005627">
    <property type="protein sequence ID" value="CAD9714764.1"/>
    <property type="molecule type" value="Transcribed_RNA"/>
</dbReference>
<protein>
    <submittedName>
        <fullName evidence="2">Uncharacterized protein</fullName>
    </submittedName>
</protein>
<feature type="transmembrane region" description="Helical" evidence="1">
    <location>
        <begin position="6"/>
        <end position="23"/>
    </location>
</feature>
<gene>
    <name evidence="2" type="ORF">CPRI1469_LOCUS3618</name>
</gene>
<keyword evidence="1" id="KW-0812">Transmembrane</keyword>
<evidence type="ECO:0000256" key="1">
    <source>
        <dbReference type="SAM" id="Phobius"/>
    </source>
</evidence>
<organism evidence="2">
    <name type="scientific">Chloropicon primus</name>
    <dbReference type="NCBI Taxonomy" id="1764295"/>
    <lineage>
        <taxon>Eukaryota</taxon>
        <taxon>Viridiplantae</taxon>
        <taxon>Chlorophyta</taxon>
        <taxon>Chloropicophyceae</taxon>
        <taxon>Chloropicales</taxon>
        <taxon>Chloropicaceae</taxon>
        <taxon>Chloropicon</taxon>
    </lineage>
</organism>
<proteinExistence type="predicted"/>
<keyword evidence="1" id="KW-0472">Membrane</keyword>
<dbReference type="AlphaFoldDB" id="A0A7S2T076"/>